<dbReference type="CDD" id="cd08366">
    <property type="entry name" value="APC10"/>
    <property type="match status" value="1"/>
</dbReference>
<dbReference type="OMA" id="DRRRMGN"/>
<proteinExistence type="inferred from homology"/>
<dbReference type="Pfam" id="PF03256">
    <property type="entry name" value="ANAPC10"/>
    <property type="match status" value="1"/>
</dbReference>
<keyword evidence="2" id="KW-0132">Cell division</keyword>
<feature type="region of interest" description="Disordered" evidence="6">
    <location>
        <begin position="267"/>
        <end position="307"/>
    </location>
</feature>
<evidence type="ECO:0000256" key="6">
    <source>
        <dbReference type="SAM" id="MobiDB-lite"/>
    </source>
</evidence>
<protein>
    <recommendedName>
        <fullName evidence="7">DOC domain-containing protein</fullName>
    </recommendedName>
</protein>
<feature type="compositionally biased region" description="Acidic residues" evidence="6">
    <location>
        <begin position="288"/>
        <end position="303"/>
    </location>
</feature>
<comment type="caution">
    <text evidence="8">The sequence shown here is derived from an EMBL/GenBank/DDBJ whole genome shotgun (WGS) entry which is preliminary data.</text>
</comment>
<dbReference type="PROSITE" id="PS51284">
    <property type="entry name" value="DOC"/>
    <property type="match status" value="1"/>
</dbReference>
<reference evidence="9" key="1">
    <citation type="journal article" date="2017" name="Nat. Microbiol.">
        <title>Global analysis of biosynthetic gene clusters reveals vast potential of secondary metabolite production in Penicillium species.</title>
        <authorList>
            <person name="Nielsen J.C."/>
            <person name="Grijseels S."/>
            <person name="Prigent S."/>
            <person name="Ji B."/>
            <person name="Dainat J."/>
            <person name="Nielsen K.F."/>
            <person name="Frisvad J.C."/>
            <person name="Workman M."/>
            <person name="Nielsen J."/>
        </authorList>
    </citation>
    <scope>NUCLEOTIDE SEQUENCE [LARGE SCALE GENOMIC DNA]</scope>
    <source>
        <strain evidence="9">IBT 11843</strain>
    </source>
</reference>
<evidence type="ECO:0000313" key="8">
    <source>
        <dbReference type="EMBL" id="OQD78453.1"/>
    </source>
</evidence>
<dbReference type="Gene3D" id="2.60.120.260">
    <property type="entry name" value="Galactose-binding domain-like"/>
    <property type="match status" value="1"/>
</dbReference>
<comment type="similarity">
    <text evidence="1">Belongs to the APC10 family.</text>
</comment>
<keyword evidence="3" id="KW-0498">Mitosis</keyword>
<keyword evidence="9" id="KW-1185">Reference proteome</keyword>
<dbReference type="AlphaFoldDB" id="A0A1V6PNH3"/>
<dbReference type="GO" id="GO:0005680">
    <property type="term" value="C:anaphase-promoting complex"/>
    <property type="evidence" value="ECO:0007669"/>
    <property type="project" value="InterPro"/>
</dbReference>
<keyword evidence="5" id="KW-0131">Cell cycle</keyword>
<dbReference type="InterPro" id="IPR016901">
    <property type="entry name" value="APC10/Doc1"/>
</dbReference>
<evidence type="ECO:0000256" key="1">
    <source>
        <dbReference type="ARBA" id="ARBA00006762"/>
    </source>
</evidence>
<feature type="region of interest" description="Disordered" evidence="6">
    <location>
        <begin position="1"/>
        <end position="156"/>
    </location>
</feature>
<evidence type="ECO:0000256" key="3">
    <source>
        <dbReference type="ARBA" id="ARBA00022776"/>
    </source>
</evidence>
<dbReference type="PANTHER" id="PTHR12936:SF0">
    <property type="entry name" value="ANAPHASE-PROMOTING COMPLEX SUBUNIT 10"/>
    <property type="match status" value="1"/>
</dbReference>
<evidence type="ECO:0000256" key="4">
    <source>
        <dbReference type="ARBA" id="ARBA00022786"/>
    </source>
</evidence>
<dbReference type="STRING" id="69771.A0A1V6PNH3"/>
<dbReference type="PANTHER" id="PTHR12936">
    <property type="entry name" value="ANAPHASE-PROMOTING COMPLEX 10"/>
    <property type="match status" value="1"/>
</dbReference>
<dbReference type="GO" id="GO:0051301">
    <property type="term" value="P:cell division"/>
    <property type="evidence" value="ECO:0007669"/>
    <property type="project" value="UniProtKB-KW"/>
</dbReference>
<sequence length="409" mass="45403">MPHLRRQPNLHDFPTDGASGPSSLRAQFQTPPSRQTPPNPPHRRAPSGPQDITPEPGPTFAHPAAQSNLFSIFGRPRLQQHPPVDEEDESDNFDAYADMEPDEELEDLVDEDDPDDRLEDSGVVDDDLEEVAEDHLEDDPDEEMHDCDKSPSPLPPNLREISSLASWTVSSSKPGCGVAALRHPSPSQYWQSDGPQPHTLTLHFFKLVAVVRIRVYLDFELDESYTPTKMVFLAGMGGNDLVEFGTWEGDGPCGWVDVPLEGVGGRNGGWVRDDVGRRKRKSKTNEAGDTDEEDENQNGDFDERDPYNGNVLKAMVIQMRIMENHQNGKDTHVRGFQVFACDDSRRRMAAAPSASADGRLRRHSVRHSRGNVLDALGGGCQGSEDIDTNRLIESSGLDEPDWMGEPVIR</sequence>
<evidence type="ECO:0000259" key="7">
    <source>
        <dbReference type="PROSITE" id="PS51284"/>
    </source>
</evidence>
<keyword evidence="4" id="KW-0833">Ubl conjugation pathway</keyword>
<gene>
    <name evidence="8" type="ORF">PENDEC_c001G01782</name>
</gene>
<dbReference type="InterPro" id="IPR004939">
    <property type="entry name" value="APC_su10/DOC_dom"/>
</dbReference>
<organism evidence="8 9">
    <name type="scientific">Penicillium decumbens</name>
    <dbReference type="NCBI Taxonomy" id="69771"/>
    <lineage>
        <taxon>Eukaryota</taxon>
        <taxon>Fungi</taxon>
        <taxon>Dikarya</taxon>
        <taxon>Ascomycota</taxon>
        <taxon>Pezizomycotina</taxon>
        <taxon>Eurotiomycetes</taxon>
        <taxon>Eurotiomycetidae</taxon>
        <taxon>Eurotiales</taxon>
        <taxon>Aspergillaceae</taxon>
        <taxon>Penicillium</taxon>
    </lineage>
</organism>
<dbReference type="GO" id="GO:0070979">
    <property type="term" value="P:protein K11-linked ubiquitination"/>
    <property type="evidence" value="ECO:0007669"/>
    <property type="project" value="TreeGrafter"/>
</dbReference>
<dbReference type="Proteomes" id="UP000191522">
    <property type="component" value="Unassembled WGS sequence"/>
</dbReference>
<evidence type="ECO:0000256" key="5">
    <source>
        <dbReference type="ARBA" id="ARBA00023306"/>
    </source>
</evidence>
<dbReference type="OrthoDB" id="24948at2759"/>
<dbReference type="SMART" id="SM01337">
    <property type="entry name" value="APC10"/>
    <property type="match status" value="1"/>
</dbReference>
<evidence type="ECO:0000256" key="2">
    <source>
        <dbReference type="ARBA" id="ARBA00022618"/>
    </source>
</evidence>
<name>A0A1V6PNH3_PENDC</name>
<dbReference type="SUPFAM" id="SSF49785">
    <property type="entry name" value="Galactose-binding domain-like"/>
    <property type="match status" value="1"/>
</dbReference>
<dbReference type="EMBL" id="MDYL01000001">
    <property type="protein sequence ID" value="OQD78453.1"/>
    <property type="molecule type" value="Genomic_DNA"/>
</dbReference>
<dbReference type="GO" id="GO:0031145">
    <property type="term" value="P:anaphase-promoting complex-dependent catabolic process"/>
    <property type="evidence" value="ECO:0007669"/>
    <property type="project" value="InterPro"/>
</dbReference>
<dbReference type="InterPro" id="IPR008979">
    <property type="entry name" value="Galactose-bd-like_sf"/>
</dbReference>
<feature type="domain" description="DOC" evidence="7">
    <location>
        <begin position="137"/>
        <end position="365"/>
    </location>
</feature>
<accession>A0A1V6PNH3</accession>
<evidence type="ECO:0000313" key="9">
    <source>
        <dbReference type="Proteomes" id="UP000191522"/>
    </source>
</evidence>
<feature type="compositionally biased region" description="Acidic residues" evidence="6">
    <location>
        <begin position="85"/>
        <end position="145"/>
    </location>
</feature>